<dbReference type="PANTHER" id="PTHR43760">
    <property type="entry name" value="ENDORIBONUCLEASE-RELATED"/>
    <property type="match status" value="1"/>
</dbReference>
<evidence type="ECO:0000259" key="1">
    <source>
        <dbReference type="Pfam" id="PF14588"/>
    </source>
</evidence>
<evidence type="ECO:0000313" key="3">
    <source>
        <dbReference type="Proteomes" id="UP000304900"/>
    </source>
</evidence>
<proteinExistence type="predicted"/>
<protein>
    <submittedName>
        <fullName evidence="2">RidA family protein</fullName>
    </submittedName>
</protein>
<keyword evidence="3" id="KW-1185">Reference proteome</keyword>
<organism evidence="2 3">
    <name type="scientific">Dyadobacter frigoris</name>
    <dbReference type="NCBI Taxonomy" id="2576211"/>
    <lineage>
        <taxon>Bacteria</taxon>
        <taxon>Pseudomonadati</taxon>
        <taxon>Bacteroidota</taxon>
        <taxon>Cytophagia</taxon>
        <taxon>Cytophagales</taxon>
        <taxon>Spirosomataceae</taxon>
        <taxon>Dyadobacter</taxon>
    </lineage>
</organism>
<sequence>MEFQEIKSNLAISNLAIKGISGRSVPNPGGSYIAVNVRGNIAYVAIQFPIDQGVLHYAGKLGKEVTTIEGYQAARIAAMNILGQIEKHLGFEKIEGLNHLDIYYAADGEWNESPTIADGASDLFLEVLGDQGKHTRALFGVERLPGFACVGVTGGVYAFGIV</sequence>
<dbReference type="OrthoDB" id="9806350at2"/>
<dbReference type="RefSeq" id="WP_137340271.1">
    <property type="nucleotide sequence ID" value="NZ_BSQH01000006.1"/>
</dbReference>
<dbReference type="PANTHER" id="PTHR43760:SF1">
    <property type="entry name" value="ENDORIBONUCLEASE L-PSP_CHORISMATE MUTASE-LIKE DOMAIN-CONTAINING PROTEIN"/>
    <property type="match status" value="1"/>
</dbReference>
<reference evidence="2 3" key="1">
    <citation type="submission" date="2019-05" db="EMBL/GenBank/DDBJ databases">
        <title>Dyadobacter AR-3-8 sp. nov., isolated from arctic soil.</title>
        <authorList>
            <person name="Chaudhary D.K."/>
        </authorList>
    </citation>
    <scope>NUCLEOTIDE SEQUENCE [LARGE SCALE GENOMIC DNA]</scope>
    <source>
        <strain evidence="2 3">AR-3-8</strain>
    </source>
</reference>
<dbReference type="AlphaFoldDB" id="A0A4U6D3V2"/>
<dbReference type="CDD" id="cd02199">
    <property type="entry name" value="YjgF_YER057c_UK114_like_1"/>
    <property type="match status" value="1"/>
</dbReference>
<dbReference type="Gene3D" id="3.30.1330.40">
    <property type="entry name" value="RutC-like"/>
    <property type="match status" value="1"/>
</dbReference>
<dbReference type="Pfam" id="PF14588">
    <property type="entry name" value="YjgF_endoribonc"/>
    <property type="match status" value="1"/>
</dbReference>
<dbReference type="SUPFAM" id="SSF55298">
    <property type="entry name" value="YjgF-like"/>
    <property type="match status" value="1"/>
</dbReference>
<feature type="domain" description="Endoribonuclease L-PSP/chorismate mutase-like" evidence="1">
    <location>
        <begin position="19"/>
        <end position="142"/>
    </location>
</feature>
<dbReference type="Proteomes" id="UP000304900">
    <property type="component" value="Unassembled WGS sequence"/>
</dbReference>
<accession>A0A4U6D3V2</accession>
<comment type="caution">
    <text evidence="2">The sequence shown here is derived from an EMBL/GenBank/DDBJ whole genome shotgun (WGS) entry which is preliminary data.</text>
</comment>
<name>A0A4U6D3V2_9BACT</name>
<evidence type="ECO:0000313" key="2">
    <source>
        <dbReference type="EMBL" id="TKT91902.1"/>
    </source>
</evidence>
<dbReference type="InterPro" id="IPR013813">
    <property type="entry name" value="Endoribo_LPSP/chorism_mut-like"/>
</dbReference>
<dbReference type="InterPro" id="IPR035959">
    <property type="entry name" value="RutC-like_sf"/>
</dbReference>
<gene>
    <name evidence="2" type="ORF">FDK13_12190</name>
</gene>
<dbReference type="EMBL" id="SZVO01000005">
    <property type="protein sequence ID" value="TKT91902.1"/>
    <property type="molecule type" value="Genomic_DNA"/>
</dbReference>